<dbReference type="AlphaFoldDB" id="A0A937UWU3"/>
<sequence>MTDRTWAAAGTAEPGDPGHRLPRVSCIMPTRDRRPFVAQAVGYFLRQDYPDTELVVVDDGNDAVGDLMPDDPRVRYLRLDAVRPLGAKRNLACQHATGELIAHWDDDDWSSPRRLRRQVGALLAAEADACGLSELLHYRAPQADAWLYRGDGGHNGQAGGNGHNGHVAGCSLVYRRAAWSTAPFLEVNSGEDSAFVARLPGHRVVALADRSLMVAVVHGRNTSSLQLGTRQWAPASLEEVAGLLGADRPFYTALRTGRAAPARRAETPAIAVTVAAAFGVGGYETTAEYLALALSRAGAAVRALPLVGSTPLRDEVRALTRKAPAPFAGQPTILHTWLGAHAGEILRSRNLFVSTMWESDRFPRAWVDILRDVRAVIVPSTFVADICRAGGVTRPVHVVPLGADPDVYHWQPRERRAGLVSLIVGPVADRKNTPLAIAAWKEAFAGDPDARLIIKTTYGYHNYAPDDPRISYVDQREPTGGIGHWYQQADVLLALGNEGFGLPLVEGMGTGLPVIALDAEGQADVCRDAGGLVLPVPAAGRVPYPAPDGTPAGHRSVPDLGAVVRHLRWVDGHRDEARDLGRAASAWVAGHRNIWSLGPGLLDVVGSAGWPAGRRPAPRTLWVTSLGRHCGVAAFTTRLARNVPAAGLTAAEPALANRSLVHVQHEPSLMDPHALERFAARAHAAGTALVVTEHAVLRTAEPWEGRARALVAATSGGAALLRARHPTKEVRHIPLGCETWSFPRKTRRGRTVGLFGFPDPYKGHGRLAEALRTVPGCDVVVFSHNPGRRENFAGWPAGVPVRYHSDWLPLEQVVAGLAAEADVLVFHYEAFEHFSASSAVLVGLSTGVPVLVSDTPWFDDQCDAVHRAGRDAEGLAEGLARLLDDDDLRERVVATARDYCVANSWSQTAARHVDLWNSLENA</sequence>
<reference evidence="3" key="1">
    <citation type="submission" date="2020-12" db="EMBL/GenBank/DDBJ databases">
        <title>Genomic characterization of non-nitrogen-fixing Frankia strains.</title>
        <authorList>
            <person name="Carlos-Shanley C."/>
            <person name="Guerra T."/>
            <person name="Hahn D."/>
        </authorList>
    </citation>
    <scope>NUCLEOTIDE SEQUENCE</scope>
    <source>
        <strain evidence="3">CN6</strain>
    </source>
</reference>
<dbReference type="Gene3D" id="3.40.50.2000">
    <property type="entry name" value="Glycogen Phosphorylase B"/>
    <property type="match status" value="3"/>
</dbReference>
<feature type="domain" description="Glycosyltransferase 2-like" evidence="2">
    <location>
        <begin position="25"/>
        <end position="177"/>
    </location>
</feature>
<proteinExistence type="predicted"/>
<dbReference type="InterPro" id="IPR029044">
    <property type="entry name" value="Nucleotide-diphossugar_trans"/>
</dbReference>
<evidence type="ECO:0000259" key="2">
    <source>
        <dbReference type="Pfam" id="PF00535"/>
    </source>
</evidence>
<dbReference type="SUPFAM" id="SSF53756">
    <property type="entry name" value="UDP-Glycosyltransferase/glycogen phosphorylase"/>
    <property type="match status" value="2"/>
</dbReference>
<dbReference type="PANTHER" id="PTHR46656">
    <property type="entry name" value="PUTATIVE-RELATED"/>
    <property type="match status" value="1"/>
</dbReference>
<dbReference type="RefSeq" id="WP_203005301.1">
    <property type="nucleotide sequence ID" value="NZ_JADWYU010000225.1"/>
</dbReference>
<evidence type="ECO:0000313" key="4">
    <source>
        <dbReference type="Proteomes" id="UP000604475"/>
    </source>
</evidence>
<protein>
    <submittedName>
        <fullName evidence="3">Glycosyltransferase</fullName>
    </submittedName>
</protein>
<dbReference type="EMBL" id="JAEACQ010000397">
    <property type="protein sequence ID" value="MBL7633751.1"/>
    <property type="molecule type" value="Genomic_DNA"/>
</dbReference>
<name>A0A937UWU3_9ACTN</name>
<feature type="region of interest" description="Disordered" evidence="1">
    <location>
        <begin position="1"/>
        <end position="20"/>
    </location>
</feature>
<dbReference type="Pfam" id="PF13692">
    <property type="entry name" value="Glyco_trans_1_4"/>
    <property type="match status" value="1"/>
</dbReference>
<dbReference type="Proteomes" id="UP000604475">
    <property type="component" value="Unassembled WGS sequence"/>
</dbReference>
<dbReference type="InterPro" id="IPR001173">
    <property type="entry name" value="Glyco_trans_2-like"/>
</dbReference>
<gene>
    <name evidence="3" type="ORF">I7412_42710</name>
</gene>
<evidence type="ECO:0000256" key="1">
    <source>
        <dbReference type="SAM" id="MobiDB-lite"/>
    </source>
</evidence>
<dbReference type="CDD" id="cd03801">
    <property type="entry name" value="GT4_PimA-like"/>
    <property type="match status" value="1"/>
</dbReference>
<dbReference type="SUPFAM" id="SSF53448">
    <property type="entry name" value="Nucleotide-diphospho-sugar transferases"/>
    <property type="match status" value="1"/>
</dbReference>
<organism evidence="3 4">
    <name type="scientific">Frankia nepalensis</name>
    <dbReference type="NCBI Taxonomy" id="1836974"/>
    <lineage>
        <taxon>Bacteria</taxon>
        <taxon>Bacillati</taxon>
        <taxon>Actinomycetota</taxon>
        <taxon>Actinomycetes</taxon>
        <taxon>Frankiales</taxon>
        <taxon>Frankiaceae</taxon>
        <taxon>Frankia</taxon>
    </lineage>
</organism>
<dbReference type="CDD" id="cd00761">
    <property type="entry name" value="Glyco_tranf_GTA_type"/>
    <property type="match status" value="1"/>
</dbReference>
<comment type="caution">
    <text evidence="3">The sequence shown here is derived from an EMBL/GenBank/DDBJ whole genome shotgun (WGS) entry which is preliminary data.</text>
</comment>
<evidence type="ECO:0000313" key="3">
    <source>
        <dbReference type="EMBL" id="MBL7633751.1"/>
    </source>
</evidence>
<dbReference type="PANTHER" id="PTHR46656:SF3">
    <property type="entry name" value="PUTATIVE-RELATED"/>
    <property type="match status" value="1"/>
</dbReference>
<dbReference type="Pfam" id="PF00535">
    <property type="entry name" value="Glycos_transf_2"/>
    <property type="match status" value="1"/>
</dbReference>
<keyword evidence="4" id="KW-1185">Reference proteome</keyword>
<accession>A0A937UWU3</accession>
<dbReference type="Gene3D" id="3.90.550.10">
    <property type="entry name" value="Spore Coat Polysaccharide Biosynthesis Protein SpsA, Chain A"/>
    <property type="match status" value="1"/>
</dbReference>